<dbReference type="AlphaFoldDB" id="A0A943ECX2"/>
<dbReference type="EMBL" id="JAGZCZ010000002">
    <property type="protein sequence ID" value="MBS5519078.1"/>
    <property type="molecule type" value="Genomic_DNA"/>
</dbReference>
<organism evidence="1 2">
    <name type="scientific">Acidaminococcus intestini</name>
    <dbReference type="NCBI Taxonomy" id="187327"/>
    <lineage>
        <taxon>Bacteria</taxon>
        <taxon>Bacillati</taxon>
        <taxon>Bacillota</taxon>
        <taxon>Negativicutes</taxon>
        <taxon>Acidaminococcales</taxon>
        <taxon>Acidaminococcaceae</taxon>
        <taxon>Acidaminococcus</taxon>
    </lineage>
</organism>
<proteinExistence type="predicted"/>
<sequence>MKAKRFLETLLAGLTCFSFWSGTGKAADARWDDGVPRYTEAKAIIHEDGPKLLFSDSPEMVQKCGVMYRDTVKGKFRLFFHHVNDTDSSKRLAIVLRRTGIRPALVQLGRNGISDPNRDWLEAGKEAQIRYYGKQKETNPLRISRMSDLLGLQKPTIIRPQELVTGIVNLESNQPVEVSVMMIPVKTDLGLALDAYSILPPDEGEHILRGTFPASDVHVRLQEAYPSNKMETWGIKLADDVLNPYVRGTDATTGKEVVNYGNYGVMYDVILPTKGKRDTILRFNPYGGPYAGAGLLSINGEDKKEIKLPGHGLAFGWSHDGETMVLGTIPENGEATFYFSPPGSSNLPIRLFLSPKS</sequence>
<protein>
    <submittedName>
        <fullName evidence="1">Copper amine oxidase</fullName>
    </submittedName>
</protein>
<evidence type="ECO:0000313" key="2">
    <source>
        <dbReference type="Proteomes" id="UP000754226"/>
    </source>
</evidence>
<evidence type="ECO:0000313" key="1">
    <source>
        <dbReference type="EMBL" id="MBS5519078.1"/>
    </source>
</evidence>
<comment type="caution">
    <text evidence="1">The sequence shown here is derived from an EMBL/GenBank/DDBJ whole genome shotgun (WGS) entry which is preliminary data.</text>
</comment>
<accession>A0A943ECX2</accession>
<gene>
    <name evidence="1" type="ORF">KHX13_01875</name>
</gene>
<dbReference type="Proteomes" id="UP000754226">
    <property type="component" value="Unassembled WGS sequence"/>
</dbReference>
<name>A0A943ECX2_9FIRM</name>
<reference evidence="1" key="1">
    <citation type="submission" date="2021-02" db="EMBL/GenBank/DDBJ databases">
        <title>Infant gut strain persistence is associated with maternal origin, phylogeny, and functional potential including surface adhesion and iron acquisition.</title>
        <authorList>
            <person name="Lou Y.C."/>
        </authorList>
    </citation>
    <scope>NUCLEOTIDE SEQUENCE</scope>
    <source>
        <strain evidence="1">L3_106_000M1_dasL3_106_000M1_concoct_15</strain>
    </source>
</reference>